<dbReference type="InterPro" id="IPR011991">
    <property type="entry name" value="ArsR-like_HTH"/>
</dbReference>
<dbReference type="KEGG" id="thel:IG193_00600"/>
<sequence>MAGRFIDREEELEYLERLYREGRPHMVVLYGRRRIGKTELAKKFIEGKKSVYFHAVRQDLRLEAERLARVVSRALGTYVEPDFEEVFSRLAEQGRVVVVIDEFTHWVEEDPRILTVLQRVWDEYLAQSRVFLLLVASAATLVEKSFSYGSALYGRRTGQWKLGELEPRFVRDFLPNYSLEELVAVYGCVGGVPFYLSLFDPSRSLEENINALFFSKGGVLYEEAENLLRYELREPYTYFNIVRAIEEGATSYSEIADKARVSVTTLPKYLHVLEKMGVVERVKPVLGRARPVYAVRDNYLRFWVRYVLPNKDRVELGAYRFRLQEMWDYLPLVFEEMVRRSLKHLWRKGVLPFLGTCGKYWERDLEVDVLCLEGEKVLALEVKWAELDAGEARETVQELRRKLGYREGYYGVVAKKIHGYFEGLKVELADLF</sequence>
<dbReference type="InterPro" id="IPR011579">
    <property type="entry name" value="ATPase_dom"/>
</dbReference>
<dbReference type="CDD" id="cd00090">
    <property type="entry name" value="HTH_ARSR"/>
    <property type="match status" value="1"/>
</dbReference>
<dbReference type="Gene3D" id="3.40.50.300">
    <property type="entry name" value="P-loop containing nucleotide triphosphate hydrolases"/>
    <property type="match status" value="1"/>
</dbReference>
<evidence type="ECO:0000259" key="1">
    <source>
        <dbReference type="Pfam" id="PF01637"/>
    </source>
</evidence>
<dbReference type="RefSeq" id="WP_192818972.1">
    <property type="nucleotide sequence ID" value="NZ_CP062310.1"/>
</dbReference>
<organism evidence="3 4">
    <name type="scientific">Infirmifilum lucidum</name>
    <dbReference type="NCBI Taxonomy" id="2776706"/>
    <lineage>
        <taxon>Archaea</taxon>
        <taxon>Thermoproteota</taxon>
        <taxon>Thermoprotei</taxon>
        <taxon>Thermofilales</taxon>
        <taxon>Thermofilaceae</taxon>
        <taxon>Infirmifilum</taxon>
    </lineage>
</organism>
<dbReference type="InterPro" id="IPR027417">
    <property type="entry name" value="P-loop_NTPase"/>
</dbReference>
<keyword evidence="4" id="KW-1185">Reference proteome</keyword>
<dbReference type="InParanoid" id="A0A7L9FGR4"/>
<dbReference type="GeneID" id="59148350"/>
<keyword evidence="3" id="KW-0067">ATP-binding</keyword>
<dbReference type="SUPFAM" id="SSF46785">
    <property type="entry name" value="Winged helix' DNA-binding domain"/>
    <property type="match status" value="1"/>
</dbReference>
<evidence type="ECO:0000259" key="2">
    <source>
        <dbReference type="Pfam" id="PF03008"/>
    </source>
</evidence>
<dbReference type="Pfam" id="PF01637">
    <property type="entry name" value="ATPase_2"/>
    <property type="match status" value="1"/>
</dbReference>
<dbReference type="InterPro" id="IPR036388">
    <property type="entry name" value="WH-like_DNA-bd_sf"/>
</dbReference>
<proteinExistence type="predicted"/>
<protein>
    <submittedName>
        <fullName evidence="3">ATP-binding protein</fullName>
    </submittedName>
</protein>
<dbReference type="GO" id="GO:0005524">
    <property type="term" value="F:ATP binding"/>
    <property type="evidence" value="ECO:0007669"/>
    <property type="project" value="UniProtKB-KW"/>
</dbReference>
<dbReference type="PANTHER" id="PTHR34704">
    <property type="entry name" value="ATPASE"/>
    <property type="match status" value="1"/>
</dbReference>
<accession>A0A7L9FGR4</accession>
<feature type="domain" description="DUF234" evidence="2">
    <location>
        <begin position="303"/>
        <end position="394"/>
    </location>
</feature>
<name>A0A7L9FGR4_9CREN</name>
<feature type="domain" description="ATPase" evidence="1">
    <location>
        <begin position="5"/>
        <end position="197"/>
    </location>
</feature>
<evidence type="ECO:0000313" key="4">
    <source>
        <dbReference type="Proteomes" id="UP000594121"/>
    </source>
</evidence>
<evidence type="ECO:0000313" key="3">
    <source>
        <dbReference type="EMBL" id="QOJ79000.1"/>
    </source>
</evidence>
<dbReference type="InterPro" id="IPR004256">
    <property type="entry name" value="DUF234"/>
</dbReference>
<gene>
    <name evidence="3" type="ORF">IG193_00600</name>
</gene>
<dbReference type="InterPro" id="IPR036390">
    <property type="entry name" value="WH_DNA-bd_sf"/>
</dbReference>
<dbReference type="EMBL" id="CP062310">
    <property type="protein sequence ID" value="QOJ79000.1"/>
    <property type="molecule type" value="Genomic_DNA"/>
</dbReference>
<dbReference type="Pfam" id="PF03008">
    <property type="entry name" value="DUF234"/>
    <property type="match status" value="1"/>
</dbReference>
<reference evidence="3 4" key="1">
    <citation type="submission" date="2020-10" db="EMBL/GenBank/DDBJ databases">
        <title>Thermofilum lucidum 3507LT sp. nov. a novel member of Thermofilaceae family isolated from Chile hot spring, and proposal of description order Thermofilales.</title>
        <authorList>
            <person name="Zayulina K.S."/>
            <person name="Elcheninov A.G."/>
            <person name="Toshchakov S.V."/>
            <person name="Kublanov I.V."/>
        </authorList>
    </citation>
    <scope>NUCLEOTIDE SEQUENCE [LARGE SCALE GENOMIC DNA]</scope>
    <source>
        <strain evidence="3 4">3507LT</strain>
    </source>
</reference>
<dbReference type="AlphaFoldDB" id="A0A7L9FGR4"/>
<dbReference type="SUPFAM" id="SSF52540">
    <property type="entry name" value="P-loop containing nucleoside triphosphate hydrolases"/>
    <property type="match status" value="1"/>
</dbReference>
<dbReference type="PANTHER" id="PTHR34704:SF1">
    <property type="entry name" value="ATPASE"/>
    <property type="match status" value="1"/>
</dbReference>
<dbReference type="Gene3D" id="1.10.10.10">
    <property type="entry name" value="Winged helix-like DNA-binding domain superfamily/Winged helix DNA-binding domain"/>
    <property type="match status" value="1"/>
</dbReference>
<keyword evidence="3" id="KW-0547">Nucleotide-binding</keyword>
<dbReference type="Proteomes" id="UP000594121">
    <property type="component" value="Chromosome"/>
</dbReference>